<reference evidence="4 5" key="1">
    <citation type="submission" date="2015-08" db="EMBL/GenBank/DDBJ databases">
        <title>Whole genome sequence of Flavobacterium akiainvivens IK-1T, from decaying Wikstroemia oahuensis, an endemic Hawaiian shrub.</title>
        <authorList>
            <person name="Wan X."/>
            <person name="Hou S."/>
            <person name="Saito J."/>
            <person name="Donachie S."/>
        </authorList>
    </citation>
    <scope>NUCLEOTIDE SEQUENCE [LARGE SCALE GENOMIC DNA]</scope>
    <source>
        <strain evidence="4 5">IK-1</strain>
    </source>
</reference>
<name>A0A0M9VJV2_9FLAO</name>
<gene>
    <name evidence="4" type="ORF">AM493_18695</name>
</gene>
<keyword evidence="5" id="KW-1185">Reference proteome</keyword>
<dbReference type="PANTHER" id="PTHR10161">
    <property type="entry name" value="TARTRATE-RESISTANT ACID PHOSPHATASE TYPE 5"/>
    <property type="match status" value="1"/>
</dbReference>
<dbReference type="InterPro" id="IPR004843">
    <property type="entry name" value="Calcineurin-like_PHP"/>
</dbReference>
<organism evidence="4 5">
    <name type="scientific">Flavobacterium akiainvivens</name>
    <dbReference type="NCBI Taxonomy" id="1202724"/>
    <lineage>
        <taxon>Bacteria</taxon>
        <taxon>Pseudomonadati</taxon>
        <taxon>Bacteroidota</taxon>
        <taxon>Flavobacteriia</taxon>
        <taxon>Flavobacteriales</taxon>
        <taxon>Flavobacteriaceae</taxon>
        <taxon>Flavobacterium</taxon>
    </lineage>
</organism>
<proteinExistence type="predicted"/>
<dbReference type="PANTHER" id="PTHR10161:SF14">
    <property type="entry name" value="TARTRATE-RESISTANT ACID PHOSPHATASE TYPE 5"/>
    <property type="match status" value="1"/>
</dbReference>
<evidence type="ECO:0000313" key="5">
    <source>
        <dbReference type="Proteomes" id="UP000037755"/>
    </source>
</evidence>
<evidence type="ECO:0000259" key="3">
    <source>
        <dbReference type="Pfam" id="PF00149"/>
    </source>
</evidence>
<comment type="caution">
    <text evidence="4">The sequence shown here is derived from an EMBL/GenBank/DDBJ whole genome shotgun (WGS) entry which is preliminary data.</text>
</comment>
<sequence length="1237" mass="140380">MKFFWVKRKALLNIGYGVSMAVIFLLTGCATHHVQYGVNAGPPADSTAQTPAVHRFYLVGDAGYANAPHAQKLLGIIRQKLDKEGKDATLMFMGDNIYPLGMPKEGEEGRREAEESLLAQIAIAKNFKGKTHFIPGNHDWYNGLDGLNEQEKFIKKHIDQKKVFLPGNGCGINDISVGDSITLITIDSQWFIEDWDHYPIINDDCPIKTREQMFTELESLINKNQDKTILLAIHHPLMSNGTHGGQFSMQKQLFPLSVKIPLPVIGTMMNLARKASGASTQDLQSRVYSTLSNRIKTLIQGRNNVVVLSGHDHNLQFLHKDNINQVISGSGSKVEAARAINPDDFSYGGTGYATLDVLPGGLARVTYFALKGDGEEKIFERTMLQKSKPVLKEYPDTFPTTITTSVYTPEMTKKSGFYRFLFGKHYSDVYSRPVTVPVAEIDTLHGGFEPGRMGGGHQSNSLRLVDKKGREFVMRGVKKSATRFLQAVAFKEKYVGDEFENTFAEDFLFDFYTTAHPYTPFVVDKLEEAVGILHTNPELYYIPKQNALKENNELYGDELYMVEEHPGKEFKDLESFGKADDIEGTDDVLANLIKSPKYTVDEGAYIRVRLFDMLVGDWDRHADQWRWARYDGKDKVVYKPIPRDRDQAFPKYDGALLSVVMNVPALRHMQTFKDDIRNVKWLNREPYALDLTMIKEAGEAQWLQEAQYLKEHLTDEAIDKAFAKLPQELQDSHIETIKANLKTRREKLADYAVAYRKVLLSTVMVTGTDKKEKFVITRLPEGHTKVEVYSLKKDGGEKLTEHTYSKKETKEIWVYGLDDDDVFEVKGDPDKAIMLRLIGGQNNDTYTVENGKRVRIYDFKSKKNSYAVDGKTRLMLSDDYETNSYDPEKPAYNVWAGYPLVGYNPDDLLKLGVLVNYTVNNFNRRPYSQKHSIRANYFFATHGFELGYRGTFMNIASRWNFALDALYTSPNFSINFFGWGNETGNDDDDLGMNYNRVKLQVFRVAPSFFKEGRNGSFVEFKAPFETIEVDGTNGRFINQPGAIAERLFEHRQYGGLEALYKFENFDSRSLPSLGMQFYVQAGYKVSLDEIERRFPYAEAGITFVHKITSDNALVFATTVKGKAIFNNNFEFYQAATLGGNELRGFRRERFTGRHFVYQSSDLNYTIGSVKSFIPLKYGLAAGFDYGRVWLPGEESEKWHTSSGGGFWVNGADMLTLKTQLFFSSDGPRLAVNLNFGL</sequence>
<dbReference type="InterPro" id="IPR029052">
    <property type="entry name" value="Metallo-depent_PP-like"/>
</dbReference>
<dbReference type="Proteomes" id="UP000037755">
    <property type="component" value="Unassembled WGS sequence"/>
</dbReference>
<dbReference type="AlphaFoldDB" id="A0A0M9VJV2"/>
<dbReference type="STRING" id="1202724.AM493_18695"/>
<keyword evidence="1" id="KW-0732">Signal</keyword>
<dbReference type="OrthoDB" id="333971at2"/>
<dbReference type="SUPFAM" id="SSF56300">
    <property type="entry name" value="Metallo-dependent phosphatases"/>
    <property type="match status" value="1"/>
</dbReference>
<dbReference type="RefSeq" id="WP_054409576.1">
    <property type="nucleotide sequence ID" value="NZ_FOYA01000002.1"/>
</dbReference>
<dbReference type="PATRIC" id="fig|1202724.3.peg.3881"/>
<evidence type="ECO:0000256" key="2">
    <source>
        <dbReference type="ARBA" id="ARBA00022801"/>
    </source>
</evidence>
<accession>A0A0M9VJV2</accession>
<dbReference type="PROSITE" id="PS51257">
    <property type="entry name" value="PROKAR_LIPOPROTEIN"/>
    <property type="match status" value="1"/>
</dbReference>
<keyword evidence="2" id="KW-0378">Hydrolase</keyword>
<dbReference type="EMBL" id="LIYD01000005">
    <property type="protein sequence ID" value="KOS07859.1"/>
    <property type="molecule type" value="Genomic_DNA"/>
</dbReference>
<protein>
    <submittedName>
        <fullName evidence="4">Metallophosphoesterase</fullName>
    </submittedName>
</protein>
<dbReference type="GO" id="GO:0016787">
    <property type="term" value="F:hydrolase activity"/>
    <property type="evidence" value="ECO:0007669"/>
    <property type="project" value="UniProtKB-KW"/>
</dbReference>
<dbReference type="Gene3D" id="3.60.21.10">
    <property type="match status" value="1"/>
</dbReference>
<evidence type="ECO:0000256" key="1">
    <source>
        <dbReference type="ARBA" id="ARBA00022729"/>
    </source>
</evidence>
<dbReference type="Pfam" id="PF00149">
    <property type="entry name" value="Metallophos"/>
    <property type="match status" value="1"/>
</dbReference>
<evidence type="ECO:0000313" key="4">
    <source>
        <dbReference type="EMBL" id="KOS07859.1"/>
    </source>
</evidence>
<dbReference type="InterPro" id="IPR051558">
    <property type="entry name" value="Metallophosphoesterase_PAP"/>
</dbReference>
<feature type="domain" description="Calcineurin-like phosphoesterase" evidence="3">
    <location>
        <begin position="55"/>
        <end position="253"/>
    </location>
</feature>